<dbReference type="PANTHER" id="PTHR42756">
    <property type="entry name" value="TRANSCRIPTIONAL REGULATOR, MARR"/>
    <property type="match status" value="1"/>
</dbReference>
<organism evidence="9 10">
    <name type="scientific">Streptococcus saliviloxodontae</name>
    <dbReference type="NCBI Taxonomy" id="1349416"/>
    <lineage>
        <taxon>Bacteria</taxon>
        <taxon>Bacillati</taxon>
        <taxon>Bacillota</taxon>
        <taxon>Bacilli</taxon>
        <taxon>Lactobacillales</taxon>
        <taxon>Streptococcaceae</taxon>
        <taxon>Streptococcus</taxon>
    </lineage>
</organism>
<dbReference type="SUPFAM" id="SSF46785">
    <property type="entry name" value="Winged helix' DNA-binding domain"/>
    <property type="match status" value="1"/>
</dbReference>
<evidence type="ECO:0000259" key="8">
    <source>
        <dbReference type="PROSITE" id="PS50995"/>
    </source>
</evidence>
<evidence type="ECO:0000256" key="2">
    <source>
        <dbReference type="ARBA" id="ARBA00023015"/>
    </source>
</evidence>
<proteinExistence type="inferred from homology"/>
<evidence type="ECO:0000256" key="4">
    <source>
        <dbReference type="ARBA" id="ARBA00023163"/>
    </source>
</evidence>
<keyword evidence="2" id="KW-0805">Transcription regulation</keyword>
<comment type="subcellular location">
    <subcellularLocation>
        <location evidence="1">Cytoplasm</location>
    </subcellularLocation>
</comment>
<dbReference type="InterPro" id="IPR036388">
    <property type="entry name" value="WH-like_DNA-bd_sf"/>
</dbReference>
<protein>
    <recommendedName>
        <fullName evidence="6">HTH-type transcriptional regulator SarZ</fullName>
    </recommendedName>
    <alternativeName>
        <fullName evidence="7">Staphylococcal accessory regulator Z</fullName>
    </alternativeName>
</protein>
<name>A0ABS2PMB3_9STRE</name>
<gene>
    <name evidence="9" type="ORF">JOC31_000900</name>
</gene>
<evidence type="ECO:0000256" key="3">
    <source>
        <dbReference type="ARBA" id="ARBA00023125"/>
    </source>
</evidence>
<dbReference type="PROSITE" id="PS50995">
    <property type="entry name" value="HTH_MARR_2"/>
    <property type="match status" value="1"/>
</dbReference>
<dbReference type="PANTHER" id="PTHR42756:SF1">
    <property type="entry name" value="TRANSCRIPTIONAL REPRESSOR OF EMRAB OPERON"/>
    <property type="match status" value="1"/>
</dbReference>
<evidence type="ECO:0000313" key="9">
    <source>
        <dbReference type="EMBL" id="MBM7636081.1"/>
    </source>
</evidence>
<dbReference type="InterPro" id="IPR000835">
    <property type="entry name" value="HTH_MarR-typ"/>
</dbReference>
<dbReference type="Pfam" id="PF22381">
    <property type="entry name" value="Staph_reg_Sar_Rot"/>
    <property type="match status" value="1"/>
</dbReference>
<evidence type="ECO:0000256" key="1">
    <source>
        <dbReference type="ARBA" id="ARBA00004496"/>
    </source>
</evidence>
<dbReference type="InterPro" id="IPR055166">
    <property type="entry name" value="Transc_reg_Sar_Rot_HTH"/>
</dbReference>
<evidence type="ECO:0000256" key="5">
    <source>
        <dbReference type="ARBA" id="ARBA00046337"/>
    </source>
</evidence>
<dbReference type="SMART" id="SM00347">
    <property type="entry name" value="HTH_MARR"/>
    <property type="match status" value="1"/>
</dbReference>
<accession>A0ABS2PMB3</accession>
<keyword evidence="10" id="KW-1185">Reference proteome</keyword>
<comment type="similarity">
    <text evidence="5">Belongs to the SarZ family.</text>
</comment>
<dbReference type="Gene3D" id="1.10.10.10">
    <property type="entry name" value="Winged helix-like DNA-binding domain superfamily/Winged helix DNA-binding domain"/>
    <property type="match status" value="1"/>
</dbReference>
<reference evidence="9 10" key="1">
    <citation type="submission" date="2021-01" db="EMBL/GenBank/DDBJ databases">
        <title>Genomic Encyclopedia of Type Strains, Phase IV (KMG-IV): sequencing the most valuable type-strain genomes for metagenomic binning, comparative biology and taxonomic classification.</title>
        <authorList>
            <person name="Goeker M."/>
        </authorList>
    </citation>
    <scope>NUCLEOTIDE SEQUENCE [LARGE SCALE GENOMIC DNA]</scope>
    <source>
        <strain evidence="9 10">DSM 27513</strain>
    </source>
</reference>
<evidence type="ECO:0000313" key="10">
    <source>
        <dbReference type="Proteomes" id="UP000809081"/>
    </source>
</evidence>
<keyword evidence="4" id="KW-0804">Transcription</keyword>
<sequence length="146" mass="17334">MEKNYKLSQQLCFSFYTINRLFHQFYKQALEPYDLTYTQYLVLVSLWEKDCRKLQELGQSLDLASNTLTPLVKRLEEKGLVFRSKPENDKRQLFVNLTEQGQKLRLDIEQKLISCFHQLEGLSEEQADSLLSNNHDLIHMLQKYLS</sequence>
<keyword evidence="3 9" id="KW-0238">DNA-binding</keyword>
<dbReference type="InterPro" id="IPR036390">
    <property type="entry name" value="WH_DNA-bd_sf"/>
</dbReference>
<dbReference type="EMBL" id="JAFBEI010000015">
    <property type="protein sequence ID" value="MBM7636081.1"/>
    <property type="molecule type" value="Genomic_DNA"/>
</dbReference>
<dbReference type="GO" id="GO:0003677">
    <property type="term" value="F:DNA binding"/>
    <property type="evidence" value="ECO:0007669"/>
    <property type="project" value="UniProtKB-KW"/>
</dbReference>
<dbReference type="RefSeq" id="WP_205016974.1">
    <property type="nucleotide sequence ID" value="NZ_JAFBEI010000015.1"/>
</dbReference>
<dbReference type="Proteomes" id="UP000809081">
    <property type="component" value="Unassembled WGS sequence"/>
</dbReference>
<dbReference type="PRINTS" id="PR00598">
    <property type="entry name" value="HTHMARR"/>
</dbReference>
<feature type="domain" description="HTH marR-type" evidence="8">
    <location>
        <begin position="8"/>
        <end position="146"/>
    </location>
</feature>
<evidence type="ECO:0000256" key="6">
    <source>
        <dbReference type="ARBA" id="ARBA00047188"/>
    </source>
</evidence>
<comment type="caution">
    <text evidence="9">The sequence shown here is derived from an EMBL/GenBank/DDBJ whole genome shotgun (WGS) entry which is preliminary data.</text>
</comment>
<evidence type="ECO:0000256" key="7">
    <source>
        <dbReference type="ARBA" id="ARBA00047207"/>
    </source>
</evidence>